<dbReference type="Pfam" id="PF01582">
    <property type="entry name" value="TIR"/>
    <property type="match status" value="1"/>
</dbReference>
<proteinExistence type="predicted"/>
<dbReference type="FunFam" id="3.40.50.300:FF:001002">
    <property type="entry name" value="Disease resistance protein (TIR-NBS-LRR class)"/>
    <property type="match status" value="1"/>
</dbReference>
<dbReference type="InterPro" id="IPR003593">
    <property type="entry name" value="AAA+_ATPase"/>
</dbReference>
<dbReference type="PANTHER" id="PTHR11017:SF444">
    <property type="entry name" value="TIR DOMAIN-CONTAINING PROTEIN"/>
    <property type="match status" value="1"/>
</dbReference>
<dbReference type="OrthoDB" id="1110692at2759"/>
<dbReference type="AlphaFoldDB" id="A0A6J0NRV0"/>
<dbReference type="Proteomes" id="UP000504610">
    <property type="component" value="Chromosome 5"/>
</dbReference>
<dbReference type="Pfam" id="PF23282">
    <property type="entry name" value="WHD_ROQ1"/>
    <property type="match status" value="1"/>
</dbReference>
<dbReference type="PANTHER" id="PTHR11017">
    <property type="entry name" value="LEUCINE-RICH REPEAT-CONTAINING PROTEIN"/>
    <property type="match status" value="1"/>
</dbReference>
<dbReference type="InterPro" id="IPR036390">
    <property type="entry name" value="WH_DNA-bd_sf"/>
</dbReference>
<evidence type="ECO:0000313" key="9">
    <source>
        <dbReference type="Proteomes" id="UP000504610"/>
    </source>
</evidence>
<dbReference type="FunFam" id="3.40.50.10140:FF:000007">
    <property type="entry name" value="Disease resistance protein (TIR-NBS-LRR class)"/>
    <property type="match status" value="1"/>
</dbReference>
<dbReference type="InterPro" id="IPR035897">
    <property type="entry name" value="Toll_tir_struct_dom_sf"/>
</dbReference>
<dbReference type="EC" id="3.2.2.6" evidence="1"/>
<dbReference type="InterPro" id="IPR000157">
    <property type="entry name" value="TIR_dom"/>
</dbReference>
<protein>
    <recommendedName>
        <fullName evidence="1">ADP-ribosyl cyclase/cyclic ADP-ribose hydrolase</fullName>
        <ecNumber evidence="1">3.2.2.6</ecNumber>
    </recommendedName>
</protein>
<dbReference type="Pfam" id="PF00931">
    <property type="entry name" value="NB-ARC"/>
    <property type="match status" value="1"/>
</dbReference>
<dbReference type="RefSeq" id="XP_018487404.2">
    <property type="nucleotide sequence ID" value="XM_018631902.2"/>
</dbReference>
<keyword evidence="9" id="KW-1185">Reference proteome</keyword>
<dbReference type="KEGG" id="rsz:108857890"/>
<reference evidence="9" key="1">
    <citation type="journal article" date="2019" name="Database">
        <title>The radish genome database (RadishGD): an integrated information resource for radish genomics.</title>
        <authorList>
            <person name="Yu H.J."/>
            <person name="Baek S."/>
            <person name="Lee Y.J."/>
            <person name="Cho A."/>
            <person name="Mun J.H."/>
        </authorList>
    </citation>
    <scope>NUCLEOTIDE SEQUENCE [LARGE SCALE GENOMIC DNA]</scope>
    <source>
        <strain evidence="9">cv. WK10039</strain>
    </source>
</reference>
<keyword evidence="2" id="KW-0433">Leucine-rich repeat</keyword>
<dbReference type="GO" id="GO:0006952">
    <property type="term" value="P:defense response"/>
    <property type="evidence" value="ECO:0007669"/>
    <property type="project" value="UniProtKB-KW"/>
</dbReference>
<dbReference type="SMART" id="SM00382">
    <property type="entry name" value="AAA"/>
    <property type="match status" value="1"/>
</dbReference>
<dbReference type="GO" id="GO:0007165">
    <property type="term" value="P:signal transduction"/>
    <property type="evidence" value="ECO:0007669"/>
    <property type="project" value="InterPro"/>
</dbReference>
<dbReference type="InterPro" id="IPR027417">
    <property type="entry name" value="P-loop_NTPase"/>
</dbReference>
<dbReference type="InterPro" id="IPR044974">
    <property type="entry name" value="Disease_R_plants"/>
</dbReference>
<evidence type="ECO:0000256" key="7">
    <source>
        <dbReference type="ARBA" id="ARBA00047304"/>
    </source>
</evidence>
<name>A0A6J0NRV0_RAPSA</name>
<keyword evidence="3" id="KW-0677">Repeat</keyword>
<evidence type="ECO:0000256" key="3">
    <source>
        <dbReference type="ARBA" id="ARBA00022737"/>
    </source>
</evidence>
<comment type="catalytic activity">
    <reaction evidence="7">
        <text>NAD(+) + H2O = ADP-D-ribose + nicotinamide + H(+)</text>
        <dbReference type="Rhea" id="RHEA:16301"/>
        <dbReference type="ChEBI" id="CHEBI:15377"/>
        <dbReference type="ChEBI" id="CHEBI:15378"/>
        <dbReference type="ChEBI" id="CHEBI:17154"/>
        <dbReference type="ChEBI" id="CHEBI:57540"/>
        <dbReference type="ChEBI" id="CHEBI:57967"/>
        <dbReference type="EC" id="3.2.2.6"/>
    </reaction>
    <physiologicalReaction direction="left-to-right" evidence="7">
        <dbReference type="Rhea" id="RHEA:16302"/>
    </physiologicalReaction>
</comment>
<dbReference type="InterPro" id="IPR058192">
    <property type="entry name" value="WHD_ROQ1-like"/>
</dbReference>
<evidence type="ECO:0000259" key="8">
    <source>
        <dbReference type="PROSITE" id="PS50104"/>
    </source>
</evidence>
<dbReference type="PROSITE" id="PS50104">
    <property type="entry name" value="TIR"/>
    <property type="match status" value="1"/>
</dbReference>
<evidence type="ECO:0000256" key="5">
    <source>
        <dbReference type="ARBA" id="ARBA00022821"/>
    </source>
</evidence>
<dbReference type="GO" id="GO:0061809">
    <property type="term" value="F:NAD+ nucleosidase activity, cyclic ADP-ribose generating"/>
    <property type="evidence" value="ECO:0007669"/>
    <property type="project" value="UniProtKB-EC"/>
</dbReference>
<sequence>MVLSALSRTCKHDVFPSFHGKDVRRGFLSCLLKEFKEKAIDVFIDNDIERSKLIGSELKEAIRGSVIAIVLISRNYASSTWCLNELVEIMRCRDEHKQTVGVIFYEVDPSDVKKQKGDFGAVFDKTCVEKSTEEVERWRQALQIVAQLAGYDTSYYDDDAAMIEKIVTDVSNKLNGSTTSNDSDSLVGIETHIRKMESLLSLKSDEVRMVGIWGPAGIGKTTIARALYGELSSKFAHAAFIESIKGKFEQNYRDAHAFKLHLQEQLLCKTLNLKDLKVDHLGVAKARLENKKVLVVLDDVEELKQLEAMTDQTCWFGLQSRIIITTEDKKLLVGHGINHIYQVKFPSKSDALKILCLSAFRQKSPSSGFEDMAVEVTRLAGNLPLGLSVFGAYLRGMSKDQWINALPRLRTSLDGKIEKVLRFSYDALCEEDQELFLHIACFFKGGGVSHVVECLAESRLNVNHGLQVLFEKCFISIHEWGWLVVHNLLEQLAKDIVRKQSVSNPGKRQFLVDARDICNVLEENAILTYRRSGKT</sequence>
<dbReference type="InterPro" id="IPR002182">
    <property type="entry name" value="NB-ARC"/>
</dbReference>
<dbReference type="Gene3D" id="1.10.8.430">
    <property type="entry name" value="Helical domain of apoptotic protease-activating factors"/>
    <property type="match status" value="1"/>
</dbReference>
<evidence type="ECO:0000256" key="4">
    <source>
        <dbReference type="ARBA" id="ARBA00022801"/>
    </source>
</evidence>
<dbReference type="InterPro" id="IPR042197">
    <property type="entry name" value="Apaf_helical"/>
</dbReference>
<evidence type="ECO:0000256" key="1">
    <source>
        <dbReference type="ARBA" id="ARBA00011982"/>
    </source>
</evidence>
<keyword evidence="6" id="KW-0520">NAD</keyword>
<reference evidence="10" key="2">
    <citation type="submission" date="2025-08" db="UniProtKB">
        <authorList>
            <consortium name="RefSeq"/>
        </authorList>
    </citation>
    <scope>IDENTIFICATION</scope>
    <source>
        <tissue evidence="10">Leaf</tissue>
    </source>
</reference>
<evidence type="ECO:0000256" key="2">
    <source>
        <dbReference type="ARBA" id="ARBA00022614"/>
    </source>
</evidence>
<dbReference type="PRINTS" id="PR00364">
    <property type="entry name" value="DISEASERSIST"/>
</dbReference>
<dbReference type="SUPFAM" id="SSF52200">
    <property type="entry name" value="Toll/Interleukin receptor TIR domain"/>
    <property type="match status" value="1"/>
</dbReference>
<feature type="domain" description="TIR" evidence="8">
    <location>
        <begin position="10"/>
        <end position="174"/>
    </location>
</feature>
<accession>A0A6J0NRV0</accession>
<keyword evidence="5" id="KW-0611">Plant defense</keyword>
<gene>
    <name evidence="10" type="primary">LOC108857890</name>
</gene>
<dbReference type="GO" id="GO:0043531">
    <property type="term" value="F:ADP binding"/>
    <property type="evidence" value="ECO:0007669"/>
    <property type="project" value="InterPro"/>
</dbReference>
<organism evidence="9 10">
    <name type="scientific">Raphanus sativus</name>
    <name type="common">Radish</name>
    <name type="synonym">Raphanus raphanistrum var. sativus</name>
    <dbReference type="NCBI Taxonomy" id="3726"/>
    <lineage>
        <taxon>Eukaryota</taxon>
        <taxon>Viridiplantae</taxon>
        <taxon>Streptophyta</taxon>
        <taxon>Embryophyta</taxon>
        <taxon>Tracheophyta</taxon>
        <taxon>Spermatophyta</taxon>
        <taxon>Magnoliopsida</taxon>
        <taxon>eudicotyledons</taxon>
        <taxon>Gunneridae</taxon>
        <taxon>Pentapetalae</taxon>
        <taxon>rosids</taxon>
        <taxon>malvids</taxon>
        <taxon>Brassicales</taxon>
        <taxon>Brassicaceae</taxon>
        <taxon>Brassiceae</taxon>
        <taxon>Raphanus</taxon>
    </lineage>
</organism>
<dbReference type="SMART" id="SM00255">
    <property type="entry name" value="TIR"/>
    <property type="match status" value="1"/>
</dbReference>
<dbReference type="GeneID" id="108857890"/>
<dbReference type="SUPFAM" id="SSF52540">
    <property type="entry name" value="P-loop containing nucleoside triphosphate hydrolases"/>
    <property type="match status" value="1"/>
</dbReference>
<dbReference type="FunFam" id="1.10.8.430:FF:000002">
    <property type="entry name" value="Disease resistance protein (TIR-NBS-LRR class)"/>
    <property type="match status" value="1"/>
</dbReference>
<dbReference type="Gene3D" id="3.40.50.300">
    <property type="entry name" value="P-loop containing nucleotide triphosphate hydrolases"/>
    <property type="match status" value="1"/>
</dbReference>
<keyword evidence="4" id="KW-0378">Hydrolase</keyword>
<dbReference type="SUPFAM" id="SSF46785">
    <property type="entry name" value="Winged helix' DNA-binding domain"/>
    <property type="match status" value="1"/>
</dbReference>
<evidence type="ECO:0000313" key="10">
    <source>
        <dbReference type="RefSeq" id="XP_018487404.2"/>
    </source>
</evidence>
<dbReference type="Gene3D" id="3.40.50.10140">
    <property type="entry name" value="Toll/interleukin-1 receptor homology (TIR) domain"/>
    <property type="match status" value="1"/>
</dbReference>
<evidence type="ECO:0000256" key="6">
    <source>
        <dbReference type="ARBA" id="ARBA00023027"/>
    </source>
</evidence>